<evidence type="ECO:0000256" key="6">
    <source>
        <dbReference type="ARBA" id="ARBA00023235"/>
    </source>
</evidence>
<evidence type="ECO:0000256" key="2">
    <source>
        <dbReference type="ARBA" id="ARBA00012572"/>
    </source>
</evidence>
<evidence type="ECO:0000313" key="9">
    <source>
        <dbReference type="Proteomes" id="UP000199564"/>
    </source>
</evidence>
<proteinExistence type="predicted"/>
<protein>
    <recommendedName>
        <fullName evidence="2">phosphoribosylanthranilate isomerase</fullName>
        <ecNumber evidence="2">5.3.1.24</ecNumber>
    </recommendedName>
</protein>
<keyword evidence="3" id="KW-0028">Amino-acid biosynthesis</keyword>
<sequence>MALSTFVKIDGVTNLSDARYCAGMYVDVLGFNLEEGSQKFLNPTQYEEITGWVSGLEFAAEFETEEADIIQLKLEKYPNITWIQHQRLDTLLKLKDTGKNLIFQADVAELAHIESQVAEKLQSEGVYLLLKADHEKLSKDELTTISILAKSIHVILGSGISAFNVKKLVDDLGLFGISLEGGEEIKPGLKDFDELADILEELEVED</sequence>
<dbReference type="GO" id="GO:0004640">
    <property type="term" value="F:phosphoribosylanthranilate isomerase activity"/>
    <property type="evidence" value="ECO:0007669"/>
    <property type="project" value="UniProtKB-EC"/>
</dbReference>
<evidence type="ECO:0000256" key="4">
    <source>
        <dbReference type="ARBA" id="ARBA00022822"/>
    </source>
</evidence>
<name>A0A1I5H048_9BACT</name>
<comment type="pathway">
    <text evidence="1">Amino-acid biosynthesis; L-tryptophan biosynthesis; L-tryptophan from chorismate: step 3/5.</text>
</comment>
<dbReference type="Gene3D" id="3.20.20.70">
    <property type="entry name" value="Aldolase class I"/>
    <property type="match status" value="1"/>
</dbReference>
<keyword evidence="9" id="KW-1185">Reference proteome</keyword>
<feature type="domain" description="N-(5'phosphoribosyl) anthranilate isomerase (PRAI)" evidence="7">
    <location>
        <begin position="8"/>
        <end position="200"/>
    </location>
</feature>
<dbReference type="STRING" id="226506.SAMN04488519_106184"/>
<reference evidence="9" key="1">
    <citation type="submission" date="2016-10" db="EMBL/GenBank/DDBJ databases">
        <authorList>
            <person name="Varghese N."/>
            <person name="Submissions S."/>
        </authorList>
    </citation>
    <scope>NUCLEOTIDE SEQUENCE [LARGE SCALE GENOMIC DNA]</scope>
    <source>
        <strain evidence="9">DSM 15282</strain>
    </source>
</reference>
<gene>
    <name evidence="8" type="ORF">SAMN04488519_106184</name>
</gene>
<dbReference type="AlphaFoldDB" id="A0A1I5H048"/>
<organism evidence="8 9">
    <name type="scientific">Algoriphagus ornithinivorans</name>
    <dbReference type="NCBI Taxonomy" id="226506"/>
    <lineage>
        <taxon>Bacteria</taxon>
        <taxon>Pseudomonadati</taxon>
        <taxon>Bacteroidota</taxon>
        <taxon>Cytophagia</taxon>
        <taxon>Cytophagales</taxon>
        <taxon>Cyclobacteriaceae</taxon>
        <taxon>Algoriphagus</taxon>
    </lineage>
</organism>
<dbReference type="Proteomes" id="UP000199564">
    <property type="component" value="Unassembled WGS sequence"/>
</dbReference>
<dbReference type="Pfam" id="PF00697">
    <property type="entry name" value="PRAI"/>
    <property type="match status" value="1"/>
</dbReference>
<accession>A0A1I5H048</accession>
<dbReference type="GO" id="GO:0000162">
    <property type="term" value="P:L-tryptophan biosynthetic process"/>
    <property type="evidence" value="ECO:0007669"/>
    <property type="project" value="UniProtKB-UniPathway"/>
</dbReference>
<evidence type="ECO:0000313" key="8">
    <source>
        <dbReference type="EMBL" id="SFO41406.1"/>
    </source>
</evidence>
<keyword evidence="4" id="KW-0822">Tryptophan biosynthesis</keyword>
<keyword evidence="6 8" id="KW-0413">Isomerase</keyword>
<evidence type="ECO:0000256" key="3">
    <source>
        <dbReference type="ARBA" id="ARBA00022605"/>
    </source>
</evidence>
<dbReference type="InterPro" id="IPR001240">
    <property type="entry name" value="PRAI_dom"/>
</dbReference>
<evidence type="ECO:0000256" key="5">
    <source>
        <dbReference type="ARBA" id="ARBA00023141"/>
    </source>
</evidence>
<keyword evidence="5" id="KW-0057">Aromatic amino acid biosynthesis</keyword>
<dbReference type="EMBL" id="FOVW01000006">
    <property type="protein sequence ID" value="SFO41406.1"/>
    <property type="molecule type" value="Genomic_DNA"/>
</dbReference>
<evidence type="ECO:0000259" key="7">
    <source>
        <dbReference type="Pfam" id="PF00697"/>
    </source>
</evidence>
<dbReference type="EC" id="5.3.1.24" evidence="2"/>
<evidence type="ECO:0000256" key="1">
    <source>
        <dbReference type="ARBA" id="ARBA00004664"/>
    </source>
</evidence>
<dbReference type="InterPro" id="IPR013785">
    <property type="entry name" value="Aldolase_TIM"/>
</dbReference>
<dbReference type="SUPFAM" id="SSF51366">
    <property type="entry name" value="Ribulose-phoshate binding barrel"/>
    <property type="match status" value="1"/>
</dbReference>
<dbReference type="UniPathway" id="UPA00035">
    <property type="reaction ID" value="UER00042"/>
</dbReference>
<dbReference type="RefSeq" id="WP_091654076.1">
    <property type="nucleotide sequence ID" value="NZ_FOVW01000006.1"/>
</dbReference>
<dbReference type="InterPro" id="IPR011060">
    <property type="entry name" value="RibuloseP-bd_barrel"/>
</dbReference>